<dbReference type="Pfam" id="PF01464">
    <property type="entry name" value="SLT"/>
    <property type="match status" value="1"/>
</dbReference>
<evidence type="ECO:0000313" key="7">
    <source>
        <dbReference type="Proteomes" id="UP000279799"/>
    </source>
</evidence>
<dbReference type="Pfam" id="PF00760">
    <property type="entry name" value="Cucumo_coat"/>
    <property type="match status" value="1"/>
</dbReference>
<dbReference type="InterPro" id="IPR000189">
    <property type="entry name" value="Transglyc_AS"/>
</dbReference>
<dbReference type="AlphaFoldDB" id="A0A448TS14"/>
<organism evidence="6 7">
    <name type="scientific">Actinobacillus delphinicola</name>
    <dbReference type="NCBI Taxonomy" id="51161"/>
    <lineage>
        <taxon>Bacteria</taxon>
        <taxon>Pseudomonadati</taxon>
        <taxon>Pseudomonadota</taxon>
        <taxon>Gammaproteobacteria</taxon>
        <taxon>Pasteurellales</taxon>
        <taxon>Pasteurellaceae</taxon>
        <taxon>Actinobacillus</taxon>
    </lineage>
</organism>
<feature type="chain" id="PRO_5019145755" evidence="3">
    <location>
        <begin position="31"/>
        <end position="678"/>
    </location>
</feature>
<dbReference type="Gene3D" id="1.10.530.10">
    <property type="match status" value="1"/>
</dbReference>
<keyword evidence="2 3" id="KW-0732">Signal</keyword>
<accession>A0A448TS14</accession>
<dbReference type="GO" id="GO:0000270">
    <property type="term" value="P:peptidoglycan metabolic process"/>
    <property type="evidence" value="ECO:0007669"/>
    <property type="project" value="InterPro"/>
</dbReference>
<dbReference type="KEGG" id="adp:NCTC12871_00045"/>
<dbReference type="InterPro" id="IPR008939">
    <property type="entry name" value="Lytic_TGlycosylase_superhlx_U"/>
</dbReference>
<evidence type="ECO:0000256" key="1">
    <source>
        <dbReference type="ARBA" id="ARBA00007734"/>
    </source>
</evidence>
<dbReference type="RefSeq" id="WP_126597898.1">
    <property type="nucleotide sequence ID" value="NZ_LR134510.1"/>
</dbReference>
<dbReference type="SUPFAM" id="SSF53955">
    <property type="entry name" value="Lysozyme-like"/>
    <property type="match status" value="1"/>
</dbReference>
<dbReference type="PANTHER" id="PTHR37423">
    <property type="entry name" value="SOLUBLE LYTIC MUREIN TRANSGLYCOSYLASE-RELATED"/>
    <property type="match status" value="1"/>
</dbReference>
<name>A0A448TS14_9PAST</name>
<evidence type="ECO:0000259" key="4">
    <source>
        <dbReference type="Pfam" id="PF01464"/>
    </source>
</evidence>
<dbReference type="GO" id="GO:0016020">
    <property type="term" value="C:membrane"/>
    <property type="evidence" value="ECO:0007669"/>
    <property type="project" value="InterPro"/>
</dbReference>
<dbReference type="InterPro" id="IPR023346">
    <property type="entry name" value="Lysozyme-like_dom_sf"/>
</dbReference>
<dbReference type="InterPro" id="IPR012289">
    <property type="entry name" value="Lytic_TGlycosylase_superhlx_L"/>
</dbReference>
<dbReference type="InterPro" id="IPR008258">
    <property type="entry name" value="Transglycosylase_SLT_dom_1"/>
</dbReference>
<feature type="domain" description="Lytic transglycosylase superhelical linker" evidence="5">
    <location>
        <begin position="441"/>
        <end position="506"/>
    </location>
</feature>
<dbReference type="OrthoDB" id="92254at2"/>
<dbReference type="GO" id="GO:0042597">
    <property type="term" value="C:periplasmic space"/>
    <property type="evidence" value="ECO:0007669"/>
    <property type="project" value="InterPro"/>
</dbReference>
<dbReference type="EC" id="4.2.2.-" evidence="6"/>
<evidence type="ECO:0000256" key="2">
    <source>
        <dbReference type="ARBA" id="ARBA00022729"/>
    </source>
</evidence>
<protein>
    <submittedName>
        <fullName evidence="6">Lytic transglycosylase</fullName>
        <ecNumber evidence="6">4.2.2.-</ecNumber>
    </submittedName>
</protein>
<dbReference type="Pfam" id="PF14718">
    <property type="entry name" value="SLT_L"/>
    <property type="match status" value="1"/>
</dbReference>
<dbReference type="Proteomes" id="UP000279799">
    <property type="component" value="Chromosome"/>
</dbReference>
<dbReference type="Gene3D" id="1.25.20.10">
    <property type="entry name" value="Bacterial muramidases"/>
    <property type="match status" value="1"/>
</dbReference>
<feature type="domain" description="Transglycosylase SLT" evidence="4">
    <location>
        <begin position="522"/>
        <end position="629"/>
    </location>
</feature>
<keyword evidence="7" id="KW-1185">Reference proteome</keyword>
<dbReference type="GO" id="GO:0008933">
    <property type="term" value="F:peptidoglycan lytic transglycosylase activity"/>
    <property type="evidence" value="ECO:0007669"/>
    <property type="project" value="InterPro"/>
</dbReference>
<dbReference type="SUPFAM" id="SSF48435">
    <property type="entry name" value="Bacterial muramidases"/>
    <property type="match status" value="1"/>
</dbReference>
<evidence type="ECO:0000313" key="6">
    <source>
        <dbReference type="EMBL" id="VEJ08643.1"/>
    </source>
</evidence>
<dbReference type="PANTHER" id="PTHR37423:SF5">
    <property type="entry name" value="SOLUBLE LYTIC MUREIN TRANSGLYCOSYLASE"/>
    <property type="match status" value="1"/>
</dbReference>
<comment type="similarity">
    <text evidence="1">Belongs to the transglycosylase Slt family.</text>
</comment>
<evidence type="ECO:0000256" key="3">
    <source>
        <dbReference type="SAM" id="SignalP"/>
    </source>
</evidence>
<dbReference type="GO" id="GO:0004553">
    <property type="term" value="F:hydrolase activity, hydrolyzing O-glycosyl compounds"/>
    <property type="evidence" value="ECO:0007669"/>
    <property type="project" value="InterPro"/>
</dbReference>
<dbReference type="CDD" id="cd13401">
    <property type="entry name" value="Slt70-like"/>
    <property type="match status" value="1"/>
</dbReference>
<gene>
    <name evidence="6" type="primary">slt</name>
    <name evidence="6" type="ORF">NCTC12871_00045</name>
</gene>
<keyword evidence="6" id="KW-0456">Lyase</keyword>
<dbReference type="Gene3D" id="1.10.1240.20">
    <property type="entry name" value="Lytic transglycosylase, superhelical linker domain"/>
    <property type="match status" value="1"/>
</dbReference>
<evidence type="ECO:0000259" key="5">
    <source>
        <dbReference type="Pfam" id="PF14718"/>
    </source>
</evidence>
<dbReference type="InterPro" id="IPR037061">
    <property type="entry name" value="Lytic_TGlycoase_superhlx_L_sf"/>
</dbReference>
<dbReference type="PROSITE" id="PS00922">
    <property type="entry name" value="TRANSGLYCOSYLASE"/>
    <property type="match status" value="1"/>
</dbReference>
<proteinExistence type="inferred from homology"/>
<feature type="signal peptide" evidence="3">
    <location>
        <begin position="1"/>
        <end position="30"/>
    </location>
</feature>
<dbReference type="EMBL" id="LR134510">
    <property type="protein sequence ID" value="VEJ08643.1"/>
    <property type="molecule type" value="Genomic_DNA"/>
</dbReference>
<sequence length="678" mass="79698">MSVVKNHFTLSVKMLAPCLSSLFFFIPAFANEVPHHSSTHIVSHSQLALYRQHYHELEKLLTTPQKKDVTAKIQQLLNSIKGYELYPFAEYRWLLQKPNLTLQEISALKKRLPSYLSIKPIEQRWLNQQVKYKNWTAIYANRGNLPKNIYSQCLVLQAQQQMEHTLTAGMIESLNKLWLTGHSLPVSCDPLLSAWTQNGHLSDQLLLERGKRAFQSYNQGLLRHLLKQAKSPQTKKVLNQYLQLVQNPMILLNTKSVLSATQLMKNPDQNKHLILVMFPRLVRSLSTTQLPQNVTFNTFQHWAKGFKLTDAEQKSWEKLLVKHFFDSTAPEIMAWRDKTLLKLKNDALFERRIRVALRNNNNPLPWIAHLSPAVQHKSEWEFWRAFGLLKYKNQRHEAHKIWYQLTKKRGFYPMLAAQMLDITYRPPMEHFKGERLHLNHQQEKELGVIRELHLMQENHFAALAWARLLSNMPAKEKLAMARYAEKEKWYDLQVEATILAKAWGYLPLRLPEAYIPWFNLYLKDKNIRRTFAMAIARQESAWRPQVKSHANAYGLMQLIPSTAKMTAQKQKLNYSYPQQLFDPKTNIMLGVQHLEDLYSKYGNNRILISAAYNAGPHRVDKWLAKSNGKLTMAEFVATIPYRETRNYVENVLIYDYYHQILQNYRLQKFTKSEYSRKY</sequence>
<reference evidence="6 7" key="1">
    <citation type="submission" date="2018-12" db="EMBL/GenBank/DDBJ databases">
        <authorList>
            <consortium name="Pathogen Informatics"/>
        </authorList>
    </citation>
    <scope>NUCLEOTIDE SEQUENCE [LARGE SCALE GENOMIC DNA]</scope>
    <source>
        <strain evidence="6 7">NCTC12871</strain>
    </source>
</reference>